<dbReference type="AlphaFoldDB" id="A0A8D9G5Z6"/>
<dbReference type="PANTHER" id="PTHR31286">
    <property type="entry name" value="GLYCINE-RICH CELL WALL STRUCTURAL PROTEIN 1.8-LIKE"/>
    <property type="match status" value="1"/>
</dbReference>
<dbReference type="Gramene" id="A06p07720.2_BraZ1">
    <property type="protein sequence ID" value="A06p07720.2_BraZ1.CDS.1"/>
    <property type="gene ID" value="A06g07720.2_BraZ1"/>
</dbReference>
<evidence type="ECO:0000256" key="1">
    <source>
        <dbReference type="SAM" id="MobiDB-lite"/>
    </source>
</evidence>
<dbReference type="PANTHER" id="PTHR31286:SF163">
    <property type="entry name" value="ZINC KNUCKLE CX2CX4HX4C DOMAIN-CONTAINING PROTEIN"/>
    <property type="match status" value="1"/>
</dbReference>
<name>A0A8D9G5Z6_BRACM</name>
<feature type="region of interest" description="Disordered" evidence="1">
    <location>
        <begin position="355"/>
        <end position="377"/>
    </location>
</feature>
<dbReference type="InterPro" id="IPR040256">
    <property type="entry name" value="At4g02000-like"/>
</dbReference>
<accession>A0A8D9G5Z6</accession>
<sequence length="553" mass="62909">MHRRLSTAEKGKGLVTEPHQAPRTGRVKAQAPEHPDLLRKHSLKVIGRVTNPSIQRVMSLIPFFTEVWKGDTRPSGSDLGNGMFQFQFDNEADLIAVLEKRPYHYARWMVIVERWEPTYSSDFPSLIPFWIRVQGIPVHLWAEETIKSIGDDLGIYEKAEITSSSVRMRVQVNGRLPLMMKYIIDYSNGEEVTASLKYERLEKHCSKCFRLDHDIKDCLEAKAQLRALKEKQDDSSISIREGAGLTKTGNSSFRFEAQPSVEVETRKYHDRYYQNKQKEHSTNSYRSRQQNFSRGRDDRSRDRELYRTSSTYRPSHTRDRERPPRPPLEQGHNHHSSNLQWRPRIEANAEISREHVHVSPPHRLEEASSSPILPRPPVRGVPLRSDQNFDSQVAMEEAIGEVRAAMNQYTMCADPTESAARKERLRQAEERGEIEETASLMVQTALQARPPPPCEEPSPTSGERLSALQRLGPLIPNSKTARTSNAESPVKRKPGRPPGRRVVSASPKKILGTNATKRRTTTAKLPTSRRRLAAETSQQNRATKLSAVRAGAS</sequence>
<evidence type="ECO:0000259" key="2">
    <source>
        <dbReference type="Pfam" id="PF14111"/>
    </source>
</evidence>
<feature type="compositionally biased region" description="Polar residues" evidence="1">
    <location>
        <begin position="282"/>
        <end position="292"/>
    </location>
</feature>
<feature type="non-terminal residue" evidence="4">
    <location>
        <position position="553"/>
    </location>
</feature>
<feature type="compositionally biased region" description="Polar residues" evidence="1">
    <location>
        <begin position="477"/>
        <end position="487"/>
    </location>
</feature>
<organism evidence="4 5">
    <name type="scientific">Brassica campestris</name>
    <name type="common">Field mustard</name>
    <dbReference type="NCBI Taxonomy" id="3711"/>
    <lineage>
        <taxon>Eukaryota</taxon>
        <taxon>Viridiplantae</taxon>
        <taxon>Streptophyta</taxon>
        <taxon>Embryophyta</taxon>
        <taxon>Tracheophyta</taxon>
        <taxon>Spermatophyta</taxon>
        <taxon>Magnoliopsida</taxon>
        <taxon>eudicotyledons</taxon>
        <taxon>Gunneridae</taxon>
        <taxon>Pentapetalae</taxon>
        <taxon>rosids</taxon>
        <taxon>malvids</taxon>
        <taxon>Brassicales</taxon>
        <taxon>Brassicaceae</taxon>
        <taxon>Brassiceae</taxon>
        <taxon>Brassica</taxon>
    </lineage>
</organism>
<feature type="compositionally biased region" description="Basic and acidic residues" evidence="1">
    <location>
        <begin position="355"/>
        <end position="366"/>
    </location>
</feature>
<gene>
    <name evidence="4" type="ORF">BRAPAZ1V2_A06P07720.2</name>
</gene>
<evidence type="ECO:0000313" key="4">
    <source>
        <dbReference type="EMBL" id="CAG7868532.1"/>
    </source>
</evidence>
<protein>
    <recommendedName>
        <fullName evidence="6">DUF4283 domain-containing protein</fullName>
    </recommendedName>
</protein>
<feature type="domain" description="Zinc knuckle CX2CX4HX4C" evidence="3">
    <location>
        <begin position="176"/>
        <end position="219"/>
    </location>
</feature>
<evidence type="ECO:0000313" key="5">
    <source>
        <dbReference type="Proteomes" id="UP000694005"/>
    </source>
</evidence>
<proteinExistence type="predicted"/>
<feature type="region of interest" description="Disordered" evidence="1">
    <location>
        <begin position="273"/>
        <end position="342"/>
    </location>
</feature>
<evidence type="ECO:0008006" key="6">
    <source>
        <dbReference type="Google" id="ProtNLM"/>
    </source>
</evidence>
<evidence type="ECO:0000259" key="3">
    <source>
        <dbReference type="Pfam" id="PF14392"/>
    </source>
</evidence>
<dbReference type="InterPro" id="IPR025836">
    <property type="entry name" value="Zn_knuckle_CX2CX4HX4C"/>
</dbReference>
<feature type="compositionally biased region" description="Basic residues" evidence="1">
    <location>
        <begin position="516"/>
        <end position="531"/>
    </location>
</feature>
<feature type="compositionally biased region" description="Basic and acidic residues" evidence="1">
    <location>
        <begin position="294"/>
        <end position="306"/>
    </location>
</feature>
<feature type="compositionally biased region" description="Basic and acidic residues" evidence="1">
    <location>
        <begin position="1"/>
        <end position="12"/>
    </location>
</feature>
<dbReference type="EMBL" id="LS974622">
    <property type="protein sequence ID" value="CAG7868532.1"/>
    <property type="molecule type" value="Genomic_DNA"/>
</dbReference>
<dbReference type="Pfam" id="PF14392">
    <property type="entry name" value="zf-CCHC_4"/>
    <property type="match status" value="1"/>
</dbReference>
<feature type="region of interest" description="Disordered" evidence="1">
    <location>
        <begin position="1"/>
        <end position="31"/>
    </location>
</feature>
<dbReference type="Proteomes" id="UP000694005">
    <property type="component" value="Chromosome A06"/>
</dbReference>
<feature type="domain" description="DUF4283" evidence="2">
    <location>
        <begin position="42"/>
        <end position="120"/>
    </location>
</feature>
<feature type="region of interest" description="Disordered" evidence="1">
    <location>
        <begin position="447"/>
        <end position="553"/>
    </location>
</feature>
<reference evidence="4 5" key="1">
    <citation type="submission" date="2021-07" db="EMBL/GenBank/DDBJ databases">
        <authorList>
            <consortium name="Genoscope - CEA"/>
            <person name="William W."/>
        </authorList>
    </citation>
    <scope>NUCLEOTIDE SEQUENCE [LARGE SCALE GENOMIC DNA]</scope>
</reference>
<dbReference type="InterPro" id="IPR025558">
    <property type="entry name" value="DUF4283"/>
</dbReference>
<dbReference type="Pfam" id="PF14111">
    <property type="entry name" value="DUF4283"/>
    <property type="match status" value="1"/>
</dbReference>